<protein>
    <submittedName>
        <fullName evidence="1">Uncharacterized protein</fullName>
    </submittedName>
</protein>
<evidence type="ECO:0000313" key="2">
    <source>
        <dbReference type="Proteomes" id="UP000824225"/>
    </source>
</evidence>
<name>A0A9D2HD11_9BACT</name>
<comment type="caution">
    <text evidence="1">The sequence shown here is derived from an EMBL/GenBank/DDBJ whole genome shotgun (WGS) entry which is preliminary data.</text>
</comment>
<dbReference type="AlphaFoldDB" id="A0A9D2HD11"/>
<dbReference type="EMBL" id="DXAN01000023">
    <property type="protein sequence ID" value="HJA08977.1"/>
    <property type="molecule type" value="Genomic_DNA"/>
</dbReference>
<reference evidence="1" key="2">
    <citation type="submission" date="2021-04" db="EMBL/GenBank/DDBJ databases">
        <authorList>
            <person name="Gilroy R."/>
        </authorList>
    </citation>
    <scope>NUCLEOTIDE SEQUENCE</scope>
    <source>
        <strain evidence="1">CHK186-16707</strain>
    </source>
</reference>
<dbReference type="Proteomes" id="UP000824225">
    <property type="component" value="Unassembled WGS sequence"/>
</dbReference>
<accession>A0A9D2HD11</accession>
<organism evidence="1 2">
    <name type="scientific">Candidatus Mailhella merdigallinarum</name>
    <dbReference type="NCBI Taxonomy" id="2838658"/>
    <lineage>
        <taxon>Bacteria</taxon>
        <taxon>Pseudomonadati</taxon>
        <taxon>Thermodesulfobacteriota</taxon>
        <taxon>Desulfovibrionia</taxon>
        <taxon>Desulfovibrionales</taxon>
        <taxon>Desulfovibrionaceae</taxon>
        <taxon>Mailhella</taxon>
    </lineage>
</organism>
<gene>
    <name evidence="1" type="ORF">H9962_07295</name>
</gene>
<reference evidence="1" key="1">
    <citation type="journal article" date="2021" name="PeerJ">
        <title>Extensive microbial diversity within the chicken gut microbiome revealed by metagenomics and culture.</title>
        <authorList>
            <person name="Gilroy R."/>
            <person name="Ravi A."/>
            <person name="Getino M."/>
            <person name="Pursley I."/>
            <person name="Horton D.L."/>
            <person name="Alikhan N.F."/>
            <person name="Baker D."/>
            <person name="Gharbi K."/>
            <person name="Hall N."/>
            <person name="Watson M."/>
            <person name="Adriaenssens E.M."/>
            <person name="Foster-Nyarko E."/>
            <person name="Jarju S."/>
            <person name="Secka A."/>
            <person name="Antonio M."/>
            <person name="Oren A."/>
            <person name="Chaudhuri R.R."/>
            <person name="La Ragione R."/>
            <person name="Hildebrand F."/>
            <person name="Pallen M.J."/>
        </authorList>
    </citation>
    <scope>NUCLEOTIDE SEQUENCE</scope>
    <source>
        <strain evidence="1">CHK186-16707</strain>
    </source>
</reference>
<proteinExistence type="predicted"/>
<sequence length="62" mass="7274">MSDTIHSRKSPQFQEQDTFVTIGKVPEDEQITVADTGWSEETKERMRQAGYDDMDMIRAWYS</sequence>
<evidence type="ECO:0000313" key="1">
    <source>
        <dbReference type="EMBL" id="HJA08977.1"/>
    </source>
</evidence>